<feature type="compositionally biased region" description="Low complexity" evidence="2">
    <location>
        <begin position="51"/>
        <end position="60"/>
    </location>
</feature>
<reference evidence="3 4" key="1">
    <citation type="submission" date="2015-09" db="EMBL/GenBank/DDBJ databases">
        <title>Host preference determinants of Valsa canker pathogens revealed by comparative genomics.</title>
        <authorList>
            <person name="Yin Z."/>
            <person name="Huang L."/>
        </authorList>
    </citation>
    <scope>NUCLEOTIDE SEQUENCE [LARGE SCALE GENOMIC DNA]</scope>
    <source>
        <strain evidence="3 4">03-1</strain>
    </source>
</reference>
<feature type="compositionally biased region" description="Low complexity" evidence="2">
    <location>
        <begin position="1"/>
        <end position="15"/>
    </location>
</feature>
<evidence type="ECO:0000256" key="2">
    <source>
        <dbReference type="SAM" id="MobiDB-lite"/>
    </source>
</evidence>
<accession>A0A423W529</accession>
<sequence length="145" mass="15632">MGNNVSAPQASQASPAPVPTNNKPAPSFAQSRRSSVGSIDSSTGAVKNMNSTATSSSASSICSPGESAYPVDPLSRTFPKPTEEVNVAEMLERKPLKWTVGHYIKTPTREVSDPFEDKEKIAQDMEARKRELLAAKEELRRLSGQ</sequence>
<keyword evidence="4" id="KW-1185">Reference proteome</keyword>
<gene>
    <name evidence="3" type="ORF">VMCG_07126</name>
</gene>
<comment type="caution">
    <text evidence="3">The sequence shown here is derived from an EMBL/GenBank/DDBJ whole genome shotgun (WGS) entry which is preliminary data.</text>
</comment>
<keyword evidence="1" id="KW-0175">Coiled coil</keyword>
<dbReference type="Proteomes" id="UP000283895">
    <property type="component" value="Unassembled WGS sequence"/>
</dbReference>
<name>A0A423W529_9PEZI</name>
<feature type="compositionally biased region" description="Low complexity" evidence="2">
    <location>
        <begin position="31"/>
        <end position="42"/>
    </location>
</feature>
<feature type="region of interest" description="Disordered" evidence="2">
    <location>
        <begin position="1"/>
        <end position="80"/>
    </location>
</feature>
<dbReference type="EMBL" id="LKEA01000026">
    <property type="protein sequence ID" value="ROV98434.1"/>
    <property type="molecule type" value="Genomic_DNA"/>
</dbReference>
<evidence type="ECO:0000313" key="4">
    <source>
        <dbReference type="Proteomes" id="UP000283895"/>
    </source>
</evidence>
<dbReference type="AlphaFoldDB" id="A0A423W529"/>
<feature type="compositionally biased region" description="Polar residues" evidence="2">
    <location>
        <begin position="20"/>
        <end position="30"/>
    </location>
</feature>
<proteinExistence type="predicted"/>
<organism evidence="3 4">
    <name type="scientific">Cytospora schulzeri</name>
    <dbReference type="NCBI Taxonomy" id="448051"/>
    <lineage>
        <taxon>Eukaryota</taxon>
        <taxon>Fungi</taxon>
        <taxon>Dikarya</taxon>
        <taxon>Ascomycota</taxon>
        <taxon>Pezizomycotina</taxon>
        <taxon>Sordariomycetes</taxon>
        <taxon>Sordariomycetidae</taxon>
        <taxon>Diaporthales</taxon>
        <taxon>Cytosporaceae</taxon>
        <taxon>Cytospora</taxon>
    </lineage>
</organism>
<protein>
    <submittedName>
        <fullName evidence="3">Uncharacterized protein</fullName>
    </submittedName>
</protein>
<evidence type="ECO:0000256" key="1">
    <source>
        <dbReference type="SAM" id="Coils"/>
    </source>
</evidence>
<dbReference type="OrthoDB" id="3563866at2759"/>
<feature type="coiled-coil region" evidence="1">
    <location>
        <begin position="115"/>
        <end position="145"/>
    </location>
</feature>
<evidence type="ECO:0000313" key="3">
    <source>
        <dbReference type="EMBL" id="ROV98434.1"/>
    </source>
</evidence>